<comment type="caution">
    <text evidence="6">The sequence shown here is derived from an EMBL/GenBank/DDBJ whole genome shotgun (WGS) entry which is preliminary data.</text>
</comment>
<keyword evidence="2" id="KW-0812">Transmembrane</keyword>
<organism evidence="6 7">
    <name type="scientific">Pigmentiphaga soli</name>
    <dbReference type="NCBI Taxonomy" id="1007095"/>
    <lineage>
        <taxon>Bacteria</taxon>
        <taxon>Pseudomonadati</taxon>
        <taxon>Pseudomonadota</taxon>
        <taxon>Betaproteobacteria</taxon>
        <taxon>Burkholderiales</taxon>
        <taxon>Alcaligenaceae</taxon>
        <taxon>Pigmentiphaga</taxon>
    </lineage>
</organism>
<dbReference type="Proteomes" id="UP001501671">
    <property type="component" value="Unassembled WGS sequence"/>
</dbReference>
<dbReference type="InterPro" id="IPR010652">
    <property type="entry name" value="DUF1232"/>
</dbReference>
<keyword evidence="4" id="KW-0472">Membrane</keyword>
<name>A0ABP8GHU0_9BURK</name>
<feature type="domain" description="DUF1232" evidence="5">
    <location>
        <begin position="35"/>
        <end position="69"/>
    </location>
</feature>
<sequence length="103" mass="11260">MRRLARHARGAGAQVVEKVLWLYYAAQDPATPRWARTAIYGALGYFILPLDAVPDFIPGVGFGDDLSLLVTTMAATALYVTDDVKAKARQTMAGWFGDTRGVR</sequence>
<keyword evidence="3" id="KW-1133">Transmembrane helix</keyword>
<accession>A0ABP8GHU0</accession>
<evidence type="ECO:0000256" key="3">
    <source>
        <dbReference type="ARBA" id="ARBA00022989"/>
    </source>
</evidence>
<gene>
    <name evidence="6" type="ORF">GCM10023144_06070</name>
</gene>
<comment type="subcellular location">
    <subcellularLocation>
        <location evidence="1">Endomembrane system</location>
        <topology evidence="1">Multi-pass membrane protein</topology>
    </subcellularLocation>
</comment>
<reference evidence="7" key="1">
    <citation type="journal article" date="2019" name="Int. J. Syst. Evol. Microbiol.">
        <title>The Global Catalogue of Microorganisms (GCM) 10K type strain sequencing project: providing services to taxonomists for standard genome sequencing and annotation.</title>
        <authorList>
            <consortium name="The Broad Institute Genomics Platform"/>
            <consortium name="The Broad Institute Genome Sequencing Center for Infectious Disease"/>
            <person name="Wu L."/>
            <person name="Ma J."/>
        </authorList>
    </citation>
    <scope>NUCLEOTIDE SEQUENCE [LARGE SCALE GENOMIC DNA]</scope>
    <source>
        <strain evidence="7">JCM 17666</strain>
    </source>
</reference>
<evidence type="ECO:0000313" key="7">
    <source>
        <dbReference type="Proteomes" id="UP001501671"/>
    </source>
</evidence>
<dbReference type="EMBL" id="BAABFO010000002">
    <property type="protein sequence ID" value="GAA4324477.1"/>
    <property type="molecule type" value="Genomic_DNA"/>
</dbReference>
<dbReference type="PIRSF" id="PIRSF031804">
    <property type="entry name" value="UCP031804"/>
    <property type="match status" value="1"/>
</dbReference>
<evidence type="ECO:0000313" key="6">
    <source>
        <dbReference type="EMBL" id="GAA4324477.1"/>
    </source>
</evidence>
<dbReference type="InterPro" id="IPR016983">
    <property type="entry name" value="UCP031804"/>
</dbReference>
<keyword evidence="7" id="KW-1185">Reference proteome</keyword>
<protein>
    <submittedName>
        <fullName evidence="6">YkvA family protein</fullName>
    </submittedName>
</protein>
<evidence type="ECO:0000259" key="5">
    <source>
        <dbReference type="Pfam" id="PF06803"/>
    </source>
</evidence>
<evidence type="ECO:0000256" key="4">
    <source>
        <dbReference type="ARBA" id="ARBA00023136"/>
    </source>
</evidence>
<evidence type="ECO:0000256" key="1">
    <source>
        <dbReference type="ARBA" id="ARBA00004127"/>
    </source>
</evidence>
<evidence type="ECO:0000256" key="2">
    <source>
        <dbReference type="ARBA" id="ARBA00022692"/>
    </source>
</evidence>
<dbReference type="Pfam" id="PF06803">
    <property type="entry name" value="DUF1232"/>
    <property type="match status" value="1"/>
</dbReference>
<proteinExistence type="predicted"/>